<dbReference type="PANTHER" id="PTHR31058">
    <property type="entry name" value="ZINC FINGER C4H2 DOMAIN-CONTAINING PROTEIN"/>
    <property type="match status" value="1"/>
</dbReference>
<dbReference type="PANTHER" id="PTHR31058:SF2">
    <property type="entry name" value="ZINC FINGER C4H2 DOMAIN-CONTAINING PROTEIN"/>
    <property type="match status" value="1"/>
</dbReference>
<feature type="compositionally biased region" description="Low complexity" evidence="2">
    <location>
        <begin position="133"/>
        <end position="149"/>
    </location>
</feature>
<evidence type="ECO:0000313" key="3">
    <source>
        <dbReference type="EMBL" id="VDO12022.1"/>
    </source>
</evidence>
<feature type="coiled-coil region" evidence="1">
    <location>
        <begin position="38"/>
        <end position="65"/>
    </location>
</feature>
<dbReference type="Pfam" id="PF10146">
    <property type="entry name" value="zf-C4H2"/>
    <property type="match status" value="1"/>
</dbReference>
<organism evidence="5">
    <name type="scientific">Rodentolepis nana</name>
    <name type="common">Dwarf tapeworm</name>
    <name type="synonym">Hymenolepis nana</name>
    <dbReference type="NCBI Taxonomy" id="102285"/>
    <lineage>
        <taxon>Eukaryota</taxon>
        <taxon>Metazoa</taxon>
        <taxon>Spiralia</taxon>
        <taxon>Lophotrochozoa</taxon>
        <taxon>Platyhelminthes</taxon>
        <taxon>Cestoda</taxon>
        <taxon>Eucestoda</taxon>
        <taxon>Cyclophyllidea</taxon>
        <taxon>Hymenolepididae</taxon>
        <taxon>Rodentolepis</taxon>
    </lineage>
</organism>
<sequence>MSDTENNFSKLEAIKKTREKSRQLSDVSNKLADAVGFYTKESLHISEYESELEMLQQERLYHLEQLRLIEKDIEAVEQTIFEARIDKIKTLKLARKLSSDYSMLLTEVNHIRSDLGLITLDDKRTPEAMALTQTIPSSTSSTPPQTNISDTPGGPPTSQCPNSPQAPSQLPPLLPPSTGTFDQEHIAAWFASFRQQGDQIDWSKQFPPEISTENELSTSNIRKGNLITFS</sequence>
<reference evidence="5" key="1">
    <citation type="submission" date="2017-02" db="UniProtKB">
        <authorList>
            <consortium name="WormBaseParasite"/>
        </authorList>
    </citation>
    <scope>IDENTIFICATION</scope>
</reference>
<dbReference type="OrthoDB" id="20865at2759"/>
<evidence type="ECO:0000313" key="5">
    <source>
        <dbReference type="WBParaSite" id="HNAJ_0001204701-mRNA-1"/>
    </source>
</evidence>
<dbReference type="GO" id="GO:0005634">
    <property type="term" value="C:nucleus"/>
    <property type="evidence" value="ECO:0007669"/>
    <property type="project" value="TreeGrafter"/>
</dbReference>
<name>A0A0R3TW24_RODNA</name>
<dbReference type="WBParaSite" id="HNAJ_0001204701-mRNA-1">
    <property type="protein sequence ID" value="HNAJ_0001204701-mRNA-1"/>
    <property type="gene ID" value="HNAJ_0001204701"/>
</dbReference>
<evidence type="ECO:0000256" key="2">
    <source>
        <dbReference type="SAM" id="MobiDB-lite"/>
    </source>
</evidence>
<evidence type="ECO:0000256" key="1">
    <source>
        <dbReference type="SAM" id="Coils"/>
    </source>
</evidence>
<keyword evidence="4" id="KW-1185">Reference proteome</keyword>
<keyword evidence="1" id="KW-0175">Coiled coil</keyword>
<dbReference type="AlphaFoldDB" id="A0A0R3TW24"/>
<gene>
    <name evidence="3" type="ORF">HNAJ_LOCUS12036</name>
</gene>
<protein>
    <submittedName>
        <fullName evidence="3 5">Uncharacterized protein</fullName>
    </submittedName>
</protein>
<dbReference type="Proteomes" id="UP000278807">
    <property type="component" value="Unassembled WGS sequence"/>
</dbReference>
<feature type="region of interest" description="Disordered" evidence="2">
    <location>
        <begin position="133"/>
        <end position="178"/>
    </location>
</feature>
<evidence type="ECO:0000313" key="4">
    <source>
        <dbReference type="Proteomes" id="UP000278807"/>
    </source>
</evidence>
<proteinExistence type="predicted"/>
<reference evidence="3 4" key="2">
    <citation type="submission" date="2018-11" db="EMBL/GenBank/DDBJ databases">
        <authorList>
            <consortium name="Pathogen Informatics"/>
        </authorList>
    </citation>
    <scope>NUCLEOTIDE SEQUENCE [LARGE SCALE GENOMIC DNA]</scope>
</reference>
<dbReference type="GO" id="GO:0045666">
    <property type="term" value="P:positive regulation of neuron differentiation"/>
    <property type="evidence" value="ECO:0007669"/>
    <property type="project" value="TreeGrafter"/>
</dbReference>
<dbReference type="EMBL" id="UZAE01013981">
    <property type="protein sequence ID" value="VDO12022.1"/>
    <property type="molecule type" value="Genomic_DNA"/>
</dbReference>
<accession>A0A0R3TW24</accession>
<dbReference type="InterPro" id="IPR018482">
    <property type="entry name" value="Znf-C4H2"/>
</dbReference>